<dbReference type="PROSITE" id="PS50970">
    <property type="entry name" value="HCY"/>
    <property type="match status" value="1"/>
</dbReference>
<keyword evidence="2 3" id="KW-0808">Transferase</keyword>
<dbReference type="InterPro" id="IPR036589">
    <property type="entry name" value="HCY_dom_sf"/>
</dbReference>
<keyword evidence="3" id="KW-0862">Zinc</keyword>
<dbReference type="EC" id="2.1.1.10" evidence="5"/>
<evidence type="ECO:0000256" key="2">
    <source>
        <dbReference type="ARBA" id="ARBA00022679"/>
    </source>
</evidence>
<dbReference type="Proteomes" id="UP001334248">
    <property type="component" value="Unassembled WGS sequence"/>
</dbReference>
<organism evidence="5 6">
    <name type="scientific">Knufia obscura</name>
    <dbReference type="NCBI Taxonomy" id="1635080"/>
    <lineage>
        <taxon>Eukaryota</taxon>
        <taxon>Fungi</taxon>
        <taxon>Dikarya</taxon>
        <taxon>Ascomycota</taxon>
        <taxon>Pezizomycotina</taxon>
        <taxon>Eurotiomycetes</taxon>
        <taxon>Chaetothyriomycetidae</taxon>
        <taxon>Chaetothyriales</taxon>
        <taxon>Trichomeriaceae</taxon>
        <taxon>Knufia</taxon>
    </lineage>
</organism>
<feature type="binding site" evidence="3">
    <location>
        <position position="241"/>
    </location>
    <ligand>
        <name>Zn(2+)</name>
        <dbReference type="ChEBI" id="CHEBI:29105"/>
    </ligand>
</feature>
<dbReference type="GO" id="GO:0032259">
    <property type="term" value="P:methylation"/>
    <property type="evidence" value="ECO:0007669"/>
    <property type="project" value="UniProtKB-KW"/>
</dbReference>
<reference evidence="5 6" key="1">
    <citation type="journal article" date="2023" name="Res Sq">
        <title>Genomic and morphological characterization of Knufia obscura isolated from the Mars 2020 spacecraft assembly facility.</title>
        <authorList>
            <person name="Chander A.M."/>
            <person name="Teixeira M.M."/>
            <person name="Singh N.K."/>
            <person name="Williams M.P."/>
            <person name="Parker C.W."/>
            <person name="Leo P."/>
            <person name="Stajich J.E."/>
            <person name="Torok T."/>
            <person name="Tighe S."/>
            <person name="Mason C.E."/>
            <person name="Venkateswaran K."/>
        </authorList>
    </citation>
    <scope>NUCLEOTIDE SEQUENCE [LARGE SCALE GENOMIC DNA]</scope>
    <source>
        <strain evidence="5 6">CCFEE 5817</strain>
    </source>
</reference>
<sequence length="340" mass="37717">MSSLLNRPILLLDGGLGTTLEDSYAIKFDASTPLWSSHLLLTNPDTLERAQQSFIKAGADILLTPTYQASHDGFARTVIDGESIDFFEEICQYLDLAVDISRHAFNNQPGLVALSLGAYGATMSPTQEYSGNYGDMAHETKLEHWHVARIAMYWASWDKVDVVAFETIPRLDEVRAVRTAANVNRHAKVMKPYWVTCVFPGEDDRLPDGSSIEDVVKALFEERRWSDGVEMLVPWGVGINCTKVQKLAGLVKEFEKAAERTGVQLPRLVVAANGSKGQKYDSVTQTWVGDKEDGGDWAEQVWDVVQEVKHRGKWSGIVVGGCCKTGPEDIAKLRRRIDGT</sequence>
<comment type="cofactor">
    <cofactor evidence="3">
        <name>Zn(2+)</name>
        <dbReference type="ChEBI" id="CHEBI:29105"/>
    </cofactor>
</comment>
<name>A0ABR0RBA4_9EURO</name>
<dbReference type="EMBL" id="JAVHJV010000015">
    <property type="protein sequence ID" value="KAK5937892.1"/>
    <property type="molecule type" value="Genomic_DNA"/>
</dbReference>
<dbReference type="RefSeq" id="XP_064725982.1">
    <property type="nucleotide sequence ID" value="XM_064878414.1"/>
</dbReference>
<evidence type="ECO:0000259" key="4">
    <source>
        <dbReference type="PROSITE" id="PS50970"/>
    </source>
</evidence>
<feature type="binding site" evidence="3">
    <location>
        <position position="322"/>
    </location>
    <ligand>
        <name>Zn(2+)</name>
        <dbReference type="ChEBI" id="CHEBI:29105"/>
    </ligand>
</feature>
<dbReference type="SUPFAM" id="SSF82282">
    <property type="entry name" value="Homocysteine S-methyltransferase"/>
    <property type="match status" value="1"/>
</dbReference>
<proteinExistence type="predicted"/>
<feature type="binding site" evidence="3">
    <location>
        <position position="323"/>
    </location>
    <ligand>
        <name>Zn(2+)</name>
        <dbReference type="ChEBI" id="CHEBI:29105"/>
    </ligand>
</feature>
<feature type="domain" description="Hcy-binding" evidence="4">
    <location>
        <begin position="1"/>
        <end position="337"/>
    </location>
</feature>
<dbReference type="InterPro" id="IPR003726">
    <property type="entry name" value="HCY_dom"/>
</dbReference>
<evidence type="ECO:0000256" key="1">
    <source>
        <dbReference type="ARBA" id="ARBA00022603"/>
    </source>
</evidence>
<dbReference type="PANTHER" id="PTHR11103">
    <property type="entry name" value="SLR1189 PROTEIN"/>
    <property type="match status" value="1"/>
</dbReference>
<dbReference type="Gene3D" id="3.20.20.330">
    <property type="entry name" value="Homocysteine-binding-like domain"/>
    <property type="match status" value="1"/>
</dbReference>
<dbReference type="GeneID" id="90003470"/>
<evidence type="ECO:0000256" key="3">
    <source>
        <dbReference type="PROSITE-ProRule" id="PRU00333"/>
    </source>
</evidence>
<keyword evidence="1 3" id="KW-0489">Methyltransferase</keyword>
<keyword evidence="6" id="KW-1185">Reference proteome</keyword>
<dbReference type="GO" id="GO:0008168">
    <property type="term" value="F:methyltransferase activity"/>
    <property type="evidence" value="ECO:0007669"/>
    <property type="project" value="UniProtKB-KW"/>
</dbReference>
<gene>
    <name evidence="5" type="primary">SAM4</name>
    <name evidence="5" type="ORF">PMZ80_010021</name>
</gene>
<comment type="caution">
    <text evidence="5">The sequence shown here is derived from an EMBL/GenBank/DDBJ whole genome shotgun (WGS) entry which is preliminary data.</text>
</comment>
<keyword evidence="3" id="KW-0479">Metal-binding</keyword>
<protein>
    <submittedName>
        <fullName evidence="5">AdoMet-homocysteine methyltransferase</fullName>
        <ecNumber evidence="5">2.1.1.10</ecNumber>
    </submittedName>
</protein>
<dbReference type="PANTHER" id="PTHR11103:SF10">
    <property type="entry name" value="HOMOCYSTEINE S-METHYLTRANSFERASE 1-RELATED"/>
    <property type="match status" value="1"/>
</dbReference>
<evidence type="ECO:0000313" key="5">
    <source>
        <dbReference type="EMBL" id="KAK5937892.1"/>
    </source>
</evidence>
<evidence type="ECO:0000313" key="6">
    <source>
        <dbReference type="Proteomes" id="UP001334248"/>
    </source>
</evidence>
<accession>A0ABR0RBA4</accession>
<dbReference type="Pfam" id="PF02574">
    <property type="entry name" value="S-methyl_trans"/>
    <property type="match status" value="1"/>
</dbReference>